<dbReference type="NCBIfam" id="TIGR01727">
    <property type="entry name" value="oligo_HPY"/>
    <property type="match status" value="1"/>
</dbReference>
<keyword evidence="2" id="KW-0813">Transport</keyword>
<sequence length="320" mass="35807">MKPLIEIQDLKQHFKIKGGFFGRSIQTVKAVDGVSFTINKGETFGLVGESGSGKTTLGRTLLHLYKPTSGKIFFNGEEVNNENYRNYAKKMQIIFQDPYASLNPRMTVEDIIGEALDVHKLYSTKNERREKIINLLKLVGLNAEQAQRYPHEFSGGQRQRIGIARALAVNPEFIVCDEPVSALDVSIQAQIINMLYDMQQDMGLTYLFIAHDLAVVRQISKRIGVMYLGNIVELTDSESLYTKSLHPYTQSLISAIPISEPSIAKTKQRIILSGEIPSPINPPSGCKFRTRCPKAEAVCAEKVPEFREVESGHYCACHLV</sequence>
<dbReference type="PROSITE" id="PS50893">
    <property type="entry name" value="ABC_TRANSPORTER_2"/>
    <property type="match status" value="1"/>
</dbReference>
<proteinExistence type="inferred from homology"/>
<protein>
    <submittedName>
        <fullName evidence="6">Peptide ABC transporter ATP-binding protein</fullName>
    </submittedName>
</protein>
<dbReference type="RefSeq" id="WP_069726288.1">
    <property type="nucleotide sequence ID" value="NZ_MDCO01000009.1"/>
</dbReference>
<dbReference type="InterPro" id="IPR017871">
    <property type="entry name" value="ABC_transporter-like_CS"/>
</dbReference>
<evidence type="ECO:0000313" key="6">
    <source>
        <dbReference type="EMBL" id="OEJ14785.1"/>
    </source>
</evidence>
<keyword evidence="3" id="KW-0547">Nucleotide-binding</keyword>
<dbReference type="Gene3D" id="3.40.50.300">
    <property type="entry name" value="P-loop containing nucleotide triphosphate hydrolases"/>
    <property type="match status" value="1"/>
</dbReference>
<dbReference type="FunFam" id="3.40.50.300:FF:000016">
    <property type="entry name" value="Oligopeptide ABC transporter ATP-binding component"/>
    <property type="match status" value="1"/>
</dbReference>
<dbReference type="Pfam" id="PF08352">
    <property type="entry name" value="oligo_HPY"/>
    <property type="match status" value="1"/>
</dbReference>
<dbReference type="GO" id="GO:0016887">
    <property type="term" value="F:ATP hydrolysis activity"/>
    <property type="evidence" value="ECO:0007669"/>
    <property type="project" value="InterPro"/>
</dbReference>
<dbReference type="PANTHER" id="PTHR43776">
    <property type="entry name" value="TRANSPORT ATP-BINDING PROTEIN"/>
    <property type="match status" value="1"/>
</dbReference>
<dbReference type="InterPro" id="IPR003439">
    <property type="entry name" value="ABC_transporter-like_ATP-bd"/>
</dbReference>
<feature type="domain" description="ABC transporter" evidence="5">
    <location>
        <begin position="5"/>
        <end position="253"/>
    </location>
</feature>
<dbReference type="Pfam" id="PF00005">
    <property type="entry name" value="ABC_tran"/>
    <property type="match status" value="1"/>
</dbReference>
<accession>A0A1E5NF56</accession>
<dbReference type="InterPro" id="IPR050319">
    <property type="entry name" value="ABC_transp_ATP-bind"/>
</dbReference>
<dbReference type="SMART" id="SM00382">
    <property type="entry name" value="AAA"/>
    <property type="match status" value="1"/>
</dbReference>
<dbReference type="GO" id="GO:0005524">
    <property type="term" value="F:ATP binding"/>
    <property type="evidence" value="ECO:0007669"/>
    <property type="project" value="UniProtKB-KW"/>
</dbReference>
<dbReference type="EMBL" id="MDCO01000009">
    <property type="protein sequence ID" value="OEJ14785.1"/>
    <property type="molecule type" value="Genomic_DNA"/>
</dbReference>
<name>A0A1E5NF56_9SPIR</name>
<dbReference type="PROSITE" id="PS00211">
    <property type="entry name" value="ABC_TRANSPORTER_1"/>
    <property type="match status" value="1"/>
</dbReference>
<evidence type="ECO:0000313" key="7">
    <source>
        <dbReference type="Proteomes" id="UP000095247"/>
    </source>
</evidence>
<dbReference type="PANTHER" id="PTHR43776:SF7">
    <property type="entry name" value="D,D-DIPEPTIDE TRANSPORT ATP-BINDING PROTEIN DDPF-RELATED"/>
    <property type="match status" value="1"/>
</dbReference>
<dbReference type="GO" id="GO:0015833">
    <property type="term" value="P:peptide transport"/>
    <property type="evidence" value="ECO:0007669"/>
    <property type="project" value="InterPro"/>
</dbReference>
<dbReference type="InterPro" id="IPR003593">
    <property type="entry name" value="AAA+_ATPase"/>
</dbReference>
<gene>
    <name evidence="6" type="ORF">BFL38_08075</name>
</gene>
<dbReference type="InterPro" id="IPR027417">
    <property type="entry name" value="P-loop_NTPase"/>
</dbReference>
<evidence type="ECO:0000256" key="2">
    <source>
        <dbReference type="ARBA" id="ARBA00022448"/>
    </source>
</evidence>
<evidence type="ECO:0000256" key="4">
    <source>
        <dbReference type="ARBA" id="ARBA00022840"/>
    </source>
</evidence>
<comment type="caution">
    <text evidence="6">The sequence shown here is derived from an EMBL/GenBank/DDBJ whole genome shotgun (WGS) entry which is preliminary data.</text>
</comment>
<keyword evidence="4 6" id="KW-0067">ATP-binding</keyword>
<dbReference type="GO" id="GO:0055085">
    <property type="term" value="P:transmembrane transport"/>
    <property type="evidence" value="ECO:0007669"/>
    <property type="project" value="UniProtKB-ARBA"/>
</dbReference>
<dbReference type="SUPFAM" id="SSF52540">
    <property type="entry name" value="P-loop containing nucleoside triphosphate hydrolases"/>
    <property type="match status" value="1"/>
</dbReference>
<dbReference type="AlphaFoldDB" id="A0A1E5NF56"/>
<evidence type="ECO:0000256" key="1">
    <source>
        <dbReference type="ARBA" id="ARBA00005417"/>
    </source>
</evidence>
<evidence type="ECO:0000256" key="3">
    <source>
        <dbReference type="ARBA" id="ARBA00022741"/>
    </source>
</evidence>
<organism evidence="6 7">
    <name type="scientific">Brachyspira hampsonii</name>
    <dbReference type="NCBI Taxonomy" id="1287055"/>
    <lineage>
        <taxon>Bacteria</taxon>
        <taxon>Pseudomonadati</taxon>
        <taxon>Spirochaetota</taxon>
        <taxon>Spirochaetia</taxon>
        <taxon>Brachyspirales</taxon>
        <taxon>Brachyspiraceae</taxon>
        <taxon>Brachyspira</taxon>
    </lineage>
</organism>
<comment type="similarity">
    <text evidence="1">Belongs to the ABC transporter superfamily.</text>
</comment>
<dbReference type="Proteomes" id="UP000095247">
    <property type="component" value="Unassembled WGS sequence"/>
</dbReference>
<evidence type="ECO:0000259" key="5">
    <source>
        <dbReference type="PROSITE" id="PS50893"/>
    </source>
</evidence>
<dbReference type="InterPro" id="IPR013563">
    <property type="entry name" value="Oligopep_ABC_C"/>
</dbReference>
<reference evidence="6 7" key="1">
    <citation type="submission" date="2016-08" db="EMBL/GenBank/DDBJ databases">
        <title>Characterization and recognition of Brachyspira hampsonii sp. nov., a novel intestinal spirochete that is pathogenic to pigs.</title>
        <authorList>
            <person name="Mirajkar N."/>
            <person name="La T."/>
            <person name="Phillips N."/>
            <person name="Hampson D."/>
            <person name="Gebhart C."/>
        </authorList>
    </citation>
    <scope>NUCLEOTIDE SEQUENCE [LARGE SCALE GENOMIC DNA]</scope>
    <source>
        <strain evidence="6 7">P280/1</strain>
    </source>
</reference>
<dbReference type="CDD" id="cd03257">
    <property type="entry name" value="ABC_NikE_OppD_transporters"/>
    <property type="match status" value="1"/>
</dbReference>